<evidence type="ECO:0000313" key="3">
    <source>
        <dbReference type="Proteomes" id="UP000256478"/>
    </source>
</evidence>
<dbReference type="Proteomes" id="UP000256478">
    <property type="component" value="Unassembled WGS sequence"/>
</dbReference>
<organism evidence="2 3">
    <name type="scientific">Thalassotalea euphylliae</name>
    <dbReference type="NCBI Taxonomy" id="1655234"/>
    <lineage>
        <taxon>Bacteria</taxon>
        <taxon>Pseudomonadati</taxon>
        <taxon>Pseudomonadota</taxon>
        <taxon>Gammaproteobacteria</taxon>
        <taxon>Alteromonadales</taxon>
        <taxon>Colwelliaceae</taxon>
        <taxon>Thalassotalea</taxon>
    </lineage>
</organism>
<protein>
    <submittedName>
        <fullName evidence="2">Uncharacterized protein</fullName>
    </submittedName>
</protein>
<keyword evidence="1" id="KW-0732">Signal</keyword>
<evidence type="ECO:0000313" key="2">
    <source>
        <dbReference type="EMBL" id="REL27110.1"/>
    </source>
</evidence>
<accession>A0A3E0TRX1</accession>
<dbReference type="AlphaFoldDB" id="A0A3E0TRX1"/>
<name>A0A3E0TRX1_9GAMM</name>
<sequence length="117" mass="12863">MKRYGIISCLLVALLTISKTNATLITFDEETAHNDSTRSFTYTDNGVVKTRRYTTLNDQYQDYGVTFGGDWMVVDNDPTFGERPMSGNGFAAFNQSNSLNMSFASTINSISGYLGAA</sequence>
<reference evidence="2 3" key="1">
    <citation type="submission" date="2018-08" db="EMBL/GenBank/DDBJ databases">
        <title>Thalassotalea euphylliae genome.</title>
        <authorList>
            <person name="Summers S."/>
            <person name="Rice S.A."/>
            <person name="Freckelton M.L."/>
            <person name="Nedved B.T."/>
            <person name="Hadfield M.G."/>
        </authorList>
    </citation>
    <scope>NUCLEOTIDE SEQUENCE [LARGE SCALE GENOMIC DNA]</scope>
    <source>
        <strain evidence="2 3">H1</strain>
    </source>
</reference>
<feature type="signal peptide" evidence="1">
    <location>
        <begin position="1"/>
        <end position="22"/>
    </location>
</feature>
<dbReference type="EMBL" id="QUOU01000001">
    <property type="protein sequence ID" value="REL27110.1"/>
    <property type="molecule type" value="Genomic_DNA"/>
</dbReference>
<proteinExistence type="predicted"/>
<comment type="caution">
    <text evidence="2">The sequence shown here is derived from an EMBL/GenBank/DDBJ whole genome shotgun (WGS) entry which is preliminary data.</text>
</comment>
<gene>
    <name evidence="2" type="ORF">DXX93_11395</name>
</gene>
<feature type="chain" id="PRO_5017798193" evidence="1">
    <location>
        <begin position="23"/>
        <end position="117"/>
    </location>
</feature>
<evidence type="ECO:0000256" key="1">
    <source>
        <dbReference type="SAM" id="SignalP"/>
    </source>
</evidence>
<dbReference type="RefSeq" id="WP_116008198.1">
    <property type="nucleotide sequence ID" value="NZ_QUOU01000001.1"/>
</dbReference>